<dbReference type="Gene3D" id="3.30.1050.10">
    <property type="entry name" value="SCP2 sterol-binding domain"/>
    <property type="match status" value="1"/>
</dbReference>
<organism evidence="2">
    <name type="scientific">marine metagenome</name>
    <dbReference type="NCBI Taxonomy" id="408172"/>
    <lineage>
        <taxon>unclassified sequences</taxon>
        <taxon>metagenomes</taxon>
        <taxon>ecological metagenomes</taxon>
    </lineage>
</organism>
<dbReference type="Pfam" id="PF02036">
    <property type="entry name" value="SCP2"/>
    <property type="match status" value="1"/>
</dbReference>
<dbReference type="InterPro" id="IPR036527">
    <property type="entry name" value="SCP2_sterol-bd_dom_sf"/>
</dbReference>
<feature type="domain" description="SCP2" evidence="1">
    <location>
        <begin position="27"/>
        <end position="108"/>
    </location>
</feature>
<evidence type="ECO:0000259" key="1">
    <source>
        <dbReference type="Pfam" id="PF02036"/>
    </source>
</evidence>
<sequence length="122" mass="12853">VVEPLTDAWIEAMDVAASTHDGLRKATTEVVLVLEYRVVDGATWHVRMERGTVGVIAGPADEPDLRFTTNSSTATAMANGTLDPLRAVIDGDVVLGGDPRVLVDHRAVMDGLGDVFAAVRAG</sequence>
<proteinExistence type="predicted"/>
<protein>
    <recommendedName>
        <fullName evidence="1">SCP2 domain-containing protein</fullName>
    </recommendedName>
</protein>
<dbReference type="InterPro" id="IPR003033">
    <property type="entry name" value="SCP2_sterol-bd_dom"/>
</dbReference>
<gene>
    <name evidence="2" type="ORF">METZ01_LOCUS44296</name>
</gene>
<accession>A0A381RHZ7</accession>
<dbReference type="AlphaFoldDB" id="A0A381RHZ7"/>
<reference evidence="2" key="1">
    <citation type="submission" date="2018-05" db="EMBL/GenBank/DDBJ databases">
        <authorList>
            <person name="Lanie J.A."/>
            <person name="Ng W.-L."/>
            <person name="Kazmierczak K.M."/>
            <person name="Andrzejewski T.M."/>
            <person name="Davidsen T.M."/>
            <person name="Wayne K.J."/>
            <person name="Tettelin H."/>
            <person name="Glass J.I."/>
            <person name="Rusch D."/>
            <person name="Podicherti R."/>
            <person name="Tsui H.-C.T."/>
            <person name="Winkler M.E."/>
        </authorList>
    </citation>
    <scope>NUCLEOTIDE SEQUENCE</scope>
</reference>
<name>A0A381RHZ7_9ZZZZ</name>
<dbReference type="EMBL" id="UINC01001975">
    <property type="protein sequence ID" value="SUZ91442.1"/>
    <property type="molecule type" value="Genomic_DNA"/>
</dbReference>
<dbReference type="SUPFAM" id="SSF55718">
    <property type="entry name" value="SCP-like"/>
    <property type="match status" value="1"/>
</dbReference>
<feature type="non-terminal residue" evidence="2">
    <location>
        <position position="1"/>
    </location>
</feature>
<evidence type="ECO:0000313" key="2">
    <source>
        <dbReference type="EMBL" id="SUZ91442.1"/>
    </source>
</evidence>